<proteinExistence type="predicted"/>
<keyword evidence="3" id="KW-1185">Reference proteome</keyword>
<keyword evidence="1" id="KW-1133">Transmembrane helix</keyword>
<name>A0ABU0E5K0_9FIRM</name>
<accession>A0ABU0E5K0</accession>
<dbReference type="EMBL" id="JAUSUR010000005">
    <property type="protein sequence ID" value="MDQ0362172.1"/>
    <property type="molecule type" value="Genomic_DNA"/>
</dbReference>
<dbReference type="PANTHER" id="PTHR34819:SF3">
    <property type="entry name" value="CELL SURFACE PROTEIN"/>
    <property type="match status" value="1"/>
</dbReference>
<dbReference type="RefSeq" id="WP_307409536.1">
    <property type="nucleotide sequence ID" value="NZ_JAUSUR010000005.1"/>
</dbReference>
<gene>
    <name evidence="2" type="ORF">J2S15_002925</name>
</gene>
<dbReference type="InterPro" id="IPR051172">
    <property type="entry name" value="Chlamydia_OmcB"/>
</dbReference>
<keyword evidence="1" id="KW-0812">Transmembrane</keyword>
<dbReference type="Proteomes" id="UP001230220">
    <property type="component" value="Unassembled WGS sequence"/>
</dbReference>
<evidence type="ECO:0000256" key="1">
    <source>
        <dbReference type="SAM" id="Phobius"/>
    </source>
</evidence>
<evidence type="ECO:0000313" key="3">
    <source>
        <dbReference type="Proteomes" id="UP001230220"/>
    </source>
</evidence>
<organism evidence="2 3">
    <name type="scientific">Breznakia pachnodae</name>
    <dbReference type="NCBI Taxonomy" id="265178"/>
    <lineage>
        <taxon>Bacteria</taxon>
        <taxon>Bacillati</taxon>
        <taxon>Bacillota</taxon>
        <taxon>Erysipelotrichia</taxon>
        <taxon>Erysipelotrichales</taxon>
        <taxon>Erysipelotrichaceae</taxon>
        <taxon>Breznakia</taxon>
    </lineage>
</organism>
<keyword evidence="1" id="KW-0472">Membrane</keyword>
<comment type="caution">
    <text evidence="2">The sequence shown here is derived from an EMBL/GenBank/DDBJ whole genome shotgun (WGS) entry which is preliminary data.</text>
</comment>
<dbReference type="PANTHER" id="PTHR34819">
    <property type="entry name" value="LARGE CYSTEINE-RICH PERIPLASMIC PROTEIN OMCB"/>
    <property type="match status" value="1"/>
</dbReference>
<dbReference type="InterPro" id="IPR047589">
    <property type="entry name" value="DUF11_rpt"/>
</dbReference>
<evidence type="ECO:0000313" key="2">
    <source>
        <dbReference type="EMBL" id="MDQ0362172.1"/>
    </source>
</evidence>
<dbReference type="NCBIfam" id="TIGR01451">
    <property type="entry name" value="B_ant_repeat"/>
    <property type="match status" value="1"/>
</dbReference>
<reference evidence="2 3" key="1">
    <citation type="submission" date="2023-07" db="EMBL/GenBank/DDBJ databases">
        <title>Genomic Encyclopedia of Type Strains, Phase IV (KMG-IV): sequencing the most valuable type-strain genomes for metagenomic binning, comparative biology and taxonomic classification.</title>
        <authorList>
            <person name="Goeker M."/>
        </authorList>
    </citation>
    <scope>NUCLEOTIDE SEQUENCE [LARGE SCALE GENOMIC DNA]</scope>
    <source>
        <strain evidence="2 3">DSM 16784</strain>
    </source>
</reference>
<feature type="transmembrane region" description="Helical" evidence="1">
    <location>
        <begin position="805"/>
        <end position="825"/>
    </location>
</feature>
<protein>
    <submittedName>
        <fullName evidence="2">Repeat protein (TIGR01451 family)</fullName>
    </submittedName>
</protein>
<sequence>MTKNSNLKRLTWLILAFFVALSTIFSGVSLFANEESQTNENISVQATGNVNIGITDFEIVTDKGYNITNYAAMLHDDNLIVSLKWTATSTNSTFQEGDSVSYAFLESDELAFLYATTQYKNLYDGNGTLVGKWRVVATTNGKTTGQIEMVFSASSSSTYSGTLKTDFDIKVNMPNTTGSIMGKAYIDTYYKNVLFCKNDYTTNELSVSKTVKNITREENHAGWAGDVLEYTISATNLTGNDLNDILFFDSLEMFSSPSASFNEVLKIYWHEDVDESVEIYLNGSLVVQGEYPKTMGGLEQRYGNYTVPANSTIEMKYKVYVKTIADTGLTMDQLTYYQRQMTNTAIVGGISTTANIDMQFPNLNSSKSVIDENNNNFAEADEKLTYTITSYNSGDATYEDMVIQDSLTGIYQYFVTPDTTPITVDIDGAKDSTTYTIRDLMDGNIKKDLKSKSTIIITFDVTMKDESTLESLGYKNVESLVNTASVAGIEVTASINANVLISVTKDAKKVCDSICEDEIIRPGDMVEYTITVKNDSNKNLDEIPVIDNMDNILQYFDIDASQQYDDGTHIYSSKEGSVAEYWRYLPAIWNGSFRIWISSGETKTLQYRLIAKETIGERNFDLNKLKNELNGKLSNTVIVYDKYEATASIEAGSPVISIDKSVLDTNGDDYASPEEKLYYKIVVRNDDSATLPDNTKIQDTLSNLLPYIEDSTNTVVEMKYTDKNGIVTTDNSKKVSDLIGGMSVYLEIGQEVELTFAVTLKDKNTISDGIELVNTANANKVSDSVTITTSSKEIPITGIEDDTNIWYLTIGIGVVMASLWLIYYLRKQRRYH</sequence>